<reference evidence="2 3" key="1">
    <citation type="submission" date="2017-11" db="EMBL/GenBank/DDBJ databases">
        <title>De-novo sequencing of pomegranate (Punica granatum L.) genome.</title>
        <authorList>
            <person name="Akparov Z."/>
            <person name="Amiraslanov A."/>
            <person name="Hajiyeva S."/>
            <person name="Abbasov M."/>
            <person name="Kaur K."/>
            <person name="Hamwieh A."/>
            <person name="Solovyev V."/>
            <person name="Salamov A."/>
            <person name="Braich B."/>
            <person name="Kosarev P."/>
            <person name="Mahmoud A."/>
            <person name="Hajiyev E."/>
            <person name="Babayeva S."/>
            <person name="Izzatullayeva V."/>
            <person name="Mammadov A."/>
            <person name="Mammadov A."/>
            <person name="Sharifova S."/>
            <person name="Ojaghi J."/>
            <person name="Eynullazada K."/>
            <person name="Bayramov B."/>
            <person name="Abdulazimova A."/>
            <person name="Shahmuradov I."/>
        </authorList>
    </citation>
    <scope>NUCLEOTIDE SEQUENCE [LARGE SCALE GENOMIC DNA]</scope>
    <source>
        <strain evidence="3">cv. AG2017</strain>
        <tissue evidence="2">Leaf</tissue>
    </source>
</reference>
<evidence type="ECO:0000256" key="1">
    <source>
        <dbReference type="SAM" id="MobiDB-lite"/>
    </source>
</evidence>
<dbReference type="AlphaFoldDB" id="A0A2I0JI55"/>
<feature type="compositionally biased region" description="Polar residues" evidence="1">
    <location>
        <begin position="1"/>
        <end position="17"/>
    </location>
</feature>
<proteinExistence type="predicted"/>
<evidence type="ECO:0000313" key="2">
    <source>
        <dbReference type="EMBL" id="PKI55932.1"/>
    </source>
</evidence>
<dbReference type="EMBL" id="PGOL01001654">
    <property type="protein sequence ID" value="PKI55932.1"/>
    <property type="molecule type" value="Genomic_DNA"/>
</dbReference>
<sequence>MQSCQVRLASTTGSSSPEGRVCGSLSSGKGSVEPFPDWSGAQWYLGRVERALKLSLPMGLGVMGPIRSSTSSTITLSFLLIGDNTLDSSSSASLGLEDFVYLPRHPIPRSHGDPNFHPWTKVPFSLKLIILQNIKKQPAG</sequence>
<evidence type="ECO:0000313" key="3">
    <source>
        <dbReference type="Proteomes" id="UP000233551"/>
    </source>
</evidence>
<gene>
    <name evidence="2" type="ORF">CRG98_023664</name>
</gene>
<protein>
    <submittedName>
        <fullName evidence="2">Uncharacterized protein</fullName>
    </submittedName>
</protein>
<feature type="region of interest" description="Disordered" evidence="1">
    <location>
        <begin position="1"/>
        <end position="29"/>
    </location>
</feature>
<dbReference type="Proteomes" id="UP000233551">
    <property type="component" value="Unassembled WGS sequence"/>
</dbReference>
<comment type="caution">
    <text evidence="2">The sequence shown here is derived from an EMBL/GenBank/DDBJ whole genome shotgun (WGS) entry which is preliminary data.</text>
</comment>
<keyword evidence="3" id="KW-1185">Reference proteome</keyword>
<organism evidence="2 3">
    <name type="scientific">Punica granatum</name>
    <name type="common">Pomegranate</name>
    <dbReference type="NCBI Taxonomy" id="22663"/>
    <lineage>
        <taxon>Eukaryota</taxon>
        <taxon>Viridiplantae</taxon>
        <taxon>Streptophyta</taxon>
        <taxon>Embryophyta</taxon>
        <taxon>Tracheophyta</taxon>
        <taxon>Spermatophyta</taxon>
        <taxon>Magnoliopsida</taxon>
        <taxon>eudicotyledons</taxon>
        <taxon>Gunneridae</taxon>
        <taxon>Pentapetalae</taxon>
        <taxon>rosids</taxon>
        <taxon>malvids</taxon>
        <taxon>Myrtales</taxon>
        <taxon>Lythraceae</taxon>
        <taxon>Punica</taxon>
    </lineage>
</organism>
<accession>A0A2I0JI55</accession>
<name>A0A2I0JI55_PUNGR</name>